<protein>
    <submittedName>
        <fullName evidence="4">PGG domain containing protein</fullName>
    </submittedName>
</protein>
<accession>A0A2P5EDW1</accession>
<dbReference type="GO" id="GO:0016020">
    <property type="term" value="C:membrane"/>
    <property type="evidence" value="ECO:0007669"/>
    <property type="project" value="TreeGrafter"/>
</dbReference>
<keyword evidence="2" id="KW-0472">Membrane</keyword>
<evidence type="ECO:0000259" key="3">
    <source>
        <dbReference type="Pfam" id="PF13962"/>
    </source>
</evidence>
<dbReference type="InParanoid" id="A0A2P5EDW1"/>
<sequence length="240" mass="27065">MATQYYSAEQLRGKMAEKKVEGRIEKVKGRKEREAKMMAKLKGKKKEDEEDSDGGTDDKNVNIKPRIFGVGKSSKVKGRELHMLLMSLIYTAGLTCIFQTPGGYDSKGLPNLKDKKAFKAFYFTIWLCLQSSFSSIFFTLVSYVLHFPNNIYGLGLACGFVAVVCMMVSIQLIMALAQVKVKVIIPNFFYPKNPWHIVFLLSTCLPILLSLIDVGLRWYVRRNFIKGVPSLQVAGAKDQE</sequence>
<comment type="caution">
    <text evidence="4">The sequence shown here is derived from an EMBL/GenBank/DDBJ whole genome shotgun (WGS) entry which is preliminary data.</text>
</comment>
<proteinExistence type="predicted"/>
<evidence type="ECO:0000256" key="2">
    <source>
        <dbReference type="SAM" id="Phobius"/>
    </source>
</evidence>
<dbReference type="AlphaFoldDB" id="A0A2P5EDW1"/>
<dbReference type="Pfam" id="PF13962">
    <property type="entry name" value="PGG"/>
    <property type="match status" value="1"/>
</dbReference>
<feature type="region of interest" description="Disordered" evidence="1">
    <location>
        <begin position="27"/>
        <end position="58"/>
    </location>
</feature>
<dbReference type="EMBL" id="JXTC01000174">
    <property type="protein sequence ID" value="PON83725.1"/>
    <property type="molecule type" value="Genomic_DNA"/>
</dbReference>
<name>A0A2P5EDW1_TREOI</name>
<reference evidence="5" key="1">
    <citation type="submission" date="2016-06" db="EMBL/GenBank/DDBJ databases">
        <title>Parallel loss of symbiosis genes in relatives of nitrogen-fixing non-legume Parasponia.</title>
        <authorList>
            <person name="Van Velzen R."/>
            <person name="Holmer R."/>
            <person name="Bu F."/>
            <person name="Rutten L."/>
            <person name="Van Zeijl A."/>
            <person name="Liu W."/>
            <person name="Santuari L."/>
            <person name="Cao Q."/>
            <person name="Sharma T."/>
            <person name="Shen D."/>
            <person name="Roswanjaya Y."/>
            <person name="Wardhani T."/>
            <person name="Kalhor M.S."/>
            <person name="Jansen J."/>
            <person name="Van den Hoogen J."/>
            <person name="Gungor B."/>
            <person name="Hartog M."/>
            <person name="Hontelez J."/>
            <person name="Verver J."/>
            <person name="Yang W.-C."/>
            <person name="Schijlen E."/>
            <person name="Repin R."/>
            <person name="Schilthuizen M."/>
            <person name="Schranz E."/>
            <person name="Heidstra R."/>
            <person name="Miyata K."/>
            <person name="Fedorova E."/>
            <person name="Kohlen W."/>
            <person name="Bisseling T."/>
            <person name="Smit S."/>
            <person name="Geurts R."/>
        </authorList>
    </citation>
    <scope>NUCLEOTIDE SEQUENCE [LARGE SCALE GENOMIC DNA]</scope>
    <source>
        <strain evidence="5">cv. RG33-2</strain>
    </source>
</reference>
<feature type="transmembrane region" description="Helical" evidence="2">
    <location>
        <begin position="120"/>
        <end position="145"/>
    </location>
</feature>
<feature type="transmembrane region" description="Helical" evidence="2">
    <location>
        <begin position="81"/>
        <end position="100"/>
    </location>
</feature>
<dbReference type="OrthoDB" id="341259at2759"/>
<feature type="domain" description="PGG" evidence="3">
    <location>
        <begin position="78"/>
        <end position="169"/>
    </location>
</feature>
<dbReference type="InterPro" id="IPR026961">
    <property type="entry name" value="PGG_dom"/>
</dbReference>
<feature type="transmembrane region" description="Helical" evidence="2">
    <location>
        <begin position="152"/>
        <end position="177"/>
    </location>
</feature>
<feature type="compositionally biased region" description="Basic and acidic residues" evidence="1">
    <location>
        <begin position="27"/>
        <end position="37"/>
    </location>
</feature>
<keyword evidence="2" id="KW-1133">Transmembrane helix</keyword>
<dbReference type="PANTHER" id="PTHR24177">
    <property type="entry name" value="CASKIN"/>
    <property type="match status" value="1"/>
</dbReference>
<feature type="compositionally biased region" description="Basic and acidic residues" evidence="1">
    <location>
        <begin position="11"/>
        <end position="20"/>
    </location>
</feature>
<dbReference type="Proteomes" id="UP000237000">
    <property type="component" value="Unassembled WGS sequence"/>
</dbReference>
<gene>
    <name evidence="4" type="ORF">TorRG33x02_205310</name>
</gene>
<organism evidence="4 5">
    <name type="scientific">Trema orientale</name>
    <name type="common">Charcoal tree</name>
    <name type="synonym">Celtis orientalis</name>
    <dbReference type="NCBI Taxonomy" id="63057"/>
    <lineage>
        <taxon>Eukaryota</taxon>
        <taxon>Viridiplantae</taxon>
        <taxon>Streptophyta</taxon>
        <taxon>Embryophyta</taxon>
        <taxon>Tracheophyta</taxon>
        <taxon>Spermatophyta</taxon>
        <taxon>Magnoliopsida</taxon>
        <taxon>eudicotyledons</taxon>
        <taxon>Gunneridae</taxon>
        <taxon>Pentapetalae</taxon>
        <taxon>rosids</taxon>
        <taxon>fabids</taxon>
        <taxon>Rosales</taxon>
        <taxon>Cannabaceae</taxon>
        <taxon>Trema</taxon>
    </lineage>
</organism>
<evidence type="ECO:0000313" key="5">
    <source>
        <dbReference type="Proteomes" id="UP000237000"/>
    </source>
</evidence>
<feature type="region of interest" description="Disordered" evidence="1">
    <location>
        <begin position="1"/>
        <end position="20"/>
    </location>
</feature>
<dbReference type="PANTHER" id="PTHR24177:SF468">
    <property type="entry name" value="PGG DOMAIN-CONTAINING PROTEIN"/>
    <property type="match status" value="1"/>
</dbReference>
<keyword evidence="2" id="KW-0812">Transmembrane</keyword>
<evidence type="ECO:0000256" key="1">
    <source>
        <dbReference type="SAM" id="MobiDB-lite"/>
    </source>
</evidence>
<evidence type="ECO:0000313" key="4">
    <source>
        <dbReference type="EMBL" id="PON83725.1"/>
    </source>
</evidence>
<feature type="transmembrane region" description="Helical" evidence="2">
    <location>
        <begin position="197"/>
        <end position="216"/>
    </location>
</feature>
<keyword evidence="5" id="KW-1185">Reference proteome</keyword>